<dbReference type="Pfam" id="PF02714">
    <property type="entry name" value="RSN1_7TM"/>
    <property type="match status" value="1"/>
</dbReference>
<dbReference type="GO" id="GO:0003676">
    <property type="term" value="F:nucleic acid binding"/>
    <property type="evidence" value="ECO:0007669"/>
    <property type="project" value="InterPro"/>
</dbReference>
<dbReference type="Proteomes" id="UP000289886">
    <property type="component" value="Unassembled WGS sequence"/>
</dbReference>
<feature type="transmembrane region" description="Helical" evidence="8">
    <location>
        <begin position="32"/>
        <end position="52"/>
    </location>
</feature>
<feature type="transmembrane region" description="Helical" evidence="8">
    <location>
        <begin position="341"/>
        <end position="359"/>
    </location>
</feature>
<gene>
    <name evidence="12" type="ORF">EOD39_8182</name>
</gene>
<keyword evidence="3" id="KW-0813">Transport</keyword>
<evidence type="ECO:0000256" key="3">
    <source>
        <dbReference type="ARBA" id="ARBA00022448"/>
    </source>
</evidence>
<dbReference type="GO" id="GO:0005227">
    <property type="term" value="F:calcium-activated cation channel activity"/>
    <property type="evidence" value="ECO:0007669"/>
    <property type="project" value="InterPro"/>
</dbReference>
<comment type="similarity">
    <text evidence="2">Belongs to the CSC1 (TC 1.A.17) family.</text>
</comment>
<feature type="domain" description="CSC1/OSCA1-like cytosolic" evidence="11">
    <location>
        <begin position="114"/>
        <end position="296"/>
    </location>
</feature>
<evidence type="ECO:0000313" key="13">
    <source>
        <dbReference type="Proteomes" id="UP000289886"/>
    </source>
</evidence>
<evidence type="ECO:0000256" key="6">
    <source>
        <dbReference type="ARBA" id="ARBA00023136"/>
    </source>
</evidence>
<comment type="caution">
    <text evidence="12">The sequence shown here is derived from an EMBL/GenBank/DDBJ whole genome shotgun (WGS) entry which is preliminary data.</text>
</comment>
<feature type="transmembrane region" description="Helical" evidence="8">
    <location>
        <begin position="304"/>
        <end position="329"/>
    </location>
</feature>
<evidence type="ECO:0000256" key="8">
    <source>
        <dbReference type="SAM" id="Phobius"/>
    </source>
</evidence>
<feature type="transmembrane region" description="Helical" evidence="8">
    <location>
        <begin position="455"/>
        <end position="478"/>
    </location>
</feature>
<evidence type="ECO:0000259" key="10">
    <source>
        <dbReference type="Pfam" id="PF13967"/>
    </source>
</evidence>
<feature type="transmembrane region" description="Helical" evidence="8">
    <location>
        <begin position="405"/>
        <end position="434"/>
    </location>
</feature>
<accession>A0A444TVV7</accession>
<feature type="domain" description="CSC1/OSCA1-like 7TM region" evidence="9">
    <location>
        <begin position="344"/>
        <end position="484"/>
    </location>
</feature>
<proteinExistence type="inferred from homology"/>
<dbReference type="InterPro" id="IPR032880">
    <property type="entry name" value="CSC1/OSCA1-like_N"/>
</dbReference>
<dbReference type="Gene3D" id="3.30.70.330">
    <property type="match status" value="1"/>
</dbReference>
<feature type="domain" description="CSC1/OSCA1-like N-terminal transmembrane" evidence="10">
    <location>
        <begin position="6"/>
        <end position="96"/>
    </location>
</feature>
<protein>
    <submittedName>
        <fullName evidence="12">CSC1-like protein 2</fullName>
    </submittedName>
</protein>
<dbReference type="EMBL" id="SCEB01215908">
    <property type="protein sequence ID" value="RXM27043.1"/>
    <property type="molecule type" value="Genomic_DNA"/>
</dbReference>
<comment type="subcellular location">
    <subcellularLocation>
        <location evidence="1">Endomembrane system</location>
        <topology evidence="1">Multi-pass membrane protein</topology>
    </subcellularLocation>
</comment>
<dbReference type="InterPro" id="IPR035979">
    <property type="entry name" value="RBD_domain_sf"/>
</dbReference>
<dbReference type="PANTHER" id="PTHR13018:SF24">
    <property type="entry name" value="CSC1-LIKE PROTEIN 1"/>
    <property type="match status" value="1"/>
</dbReference>
<evidence type="ECO:0000313" key="12">
    <source>
        <dbReference type="EMBL" id="RXM27043.1"/>
    </source>
</evidence>
<organism evidence="12 13">
    <name type="scientific">Acipenser ruthenus</name>
    <name type="common">Sterlet sturgeon</name>
    <dbReference type="NCBI Taxonomy" id="7906"/>
    <lineage>
        <taxon>Eukaryota</taxon>
        <taxon>Metazoa</taxon>
        <taxon>Chordata</taxon>
        <taxon>Craniata</taxon>
        <taxon>Vertebrata</taxon>
        <taxon>Euteleostomi</taxon>
        <taxon>Actinopterygii</taxon>
        <taxon>Chondrostei</taxon>
        <taxon>Acipenseriformes</taxon>
        <taxon>Acipenseridae</taxon>
        <taxon>Acipenser</taxon>
    </lineage>
</organism>
<comment type="catalytic activity">
    <reaction evidence="7">
        <text>Ca(2+)(in) = Ca(2+)(out)</text>
        <dbReference type="Rhea" id="RHEA:29671"/>
        <dbReference type="ChEBI" id="CHEBI:29108"/>
    </reaction>
</comment>
<dbReference type="SUPFAM" id="SSF54928">
    <property type="entry name" value="RNA-binding domain, RBD"/>
    <property type="match status" value="1"/>
</dbReference>
<feature type="transmembrane region" description="Helical" evidence="8">
    <location>
        <begin position="78"/>
        <end position="97"/>
    </location>
</feature>
<evidence type="ECO:0000256" key="4">
    <source>
        <dbReference type="ARBA" id="ARBA00022692"/>
    </source>
</evidence>
<keyword evidence="5 8" id="KW-1133">Transmembrane helix</keyword>
<dbReference type="GO" id="GO:0005886">
    <property type="term" value="C:plasma membrane"/>
    <property type="evidence" value="ECO:0007669"/>
    <property type="project" value="TreeGrafter"/>
</dbReference>
<keyword evidence="13" id="KW-1185">Reference proteome</keyword>
<name>A0A444TVV7_ACIRT</name>
<dbReference type="InterPro" id="IPR027815">
    <property type="entry name" value="CSC1/OSCA1-like_cyt"/>
</dbReference>
<dbReference type="Pfam" id="PF13967">
    <property type="entry name" value="RSN1_TM"/>
    <property type="match status" value="1"/>
</dbReference>
<evidence type="ECO:0000256" key="7">
    <source>
        <dbReference type="ARBA" id="ARBA00036634"/>
    </source>
</evidence>
<dbReference type="Pfam" id="PF14703">
    <property type="entry name" value="PHM7_cyt"/>
    <property type="match status" value="1"/>
</dbReference>
<evidence type="ECO:0000259" key="11">
    <source>
        <dbReference type="Pfam" id="PF14703"/>
    </source>
</evidence>
<dbReference type="InterPro" id="IPR012677">
    <property type="entry name" value="Nucleotide-bd_a/b_plait_sf"/>
</dbReference>
<dbReference type="GO" id="GO:0012505">
    <property type="term" value="C:endomembrane system"/>
    <property type="evidence" value="ECO:0007669"/>
    <property type="project" value="UniProtKB-SubCell"/>
</dbReference>
<dbReference type="PANTHER" id="PTHR13018">
    <property type="entry name" value="PROBABLE MEMBRANE PROTEIN DUF221-RELATED"/>
    <property type="match status" value="1"/>
</dbReference>
<evidence type="ECO:0000256" key="2">
    <source>
        <dbReference type="ARBA" id="ARBA00007779"/>
    </source>
</evidence>
<reference evidence="12 13" key="1">
    <citation type="submission" date="2019-01" db="EMBL/GenBank/DDBJ databases">
        <title>Draft Genome and Complete Hox-Cluster Characterization of the Sterlet Sturgeon (Acipenser ruthenus).</title>
        <authorList>
            <person name="Wei Q."/>
        </authorList>
    </citation>
    <scope>NUCLEOTIDE SEQUENCE [LARGE SCALE GENOMIC DNA]</scope>
    <source>
        <strain evidence="12">WHYD16114868_AA</strain>
        <tissue evidence="12">Blood</tissue>
    </source>
</reference>
<evidence type="ECO:0000256" key="5">
    <source>
        <dbReference type="ARBA" id="ARBA00022989"/>
    </source>
</evidence>
<keyword evidence="6 8" id="KW-0472">Membrane</keyword>
<dbReference type="InterPro" id="IPR003864">
    <property type="entry name" value="CSC1/OSCA1-like_7TM"/>
</dbReference>
<evidence type="ECO:0000259" key="9">
    <source>
        <dbReference type="Pfam" id="PF02714"/>
    </source>
</evidence>
<evidence type="ECO:0000256" key="1">
    <source>
        <dbReference type="ARBA" id="ARBA00004127"/>
    </source>
</evidence>
<dbReference type="AlphaFoldDB" id="A0A444TVV7"/>
<dbReference type="InterPro" id="IPR045122">
    <property type="entry name" value="Csc1-like"/>
</dbReference>
<feature type="transmembrane region" description="Helical" evidence="8">
    <location>
        <begin position="484"/>
        <end position="510"/>
    </location>
</feature>
<sequence>MHVFFLLGCSEDTIKEKCGNDALHYLSFQRHLIGLLVVFSITSVAIILPANLTGNLLDNDPYSFGRTTIGNLSKNNNLLWLHTVFAVLYLILTVIAMRHHTSQMKYKVNDSVKRTLFISSISKDANKESLNGYFNEAYPEFNILEVSLCYDVAKLIYLAKERKRAEKNLIYYKKRLEQKREVATINPRPCGYLCCCNLKGCERVDAIDYYTSAEKKFEEEYMKEKETVPSKPLGMAFVTLENETMATCILKDFNAIVISGCRCKRELQASSYSKHLNVQNWSVTYAPDPRNIYWENISVQGVGWWIRCLCLNFFLFLLLFFLTTPSIIISTMDRFNITLPIYYQKGAFFVNYVIASAFIGSGMELLRLPGLLLYTIRMALARSAAERKYVKQHQANEVEYGVMYAWMLCVFTVIMAYSITCPVIVPFGLLYMLLKHVVDKHNLYFAYLPAKLDRKIHYGAVNQALAAPIMCLFWLYFFSVLRTGFTAITSLFTLIVLCITIFICLTYTCFGHFKYLSPHNYKVKENVDETDSVAARISESAMYVPKVLQTPQNESTPLDHKVQQSYGTVEDNIQTAEDSDKIYLVEDYVQACLYCILQQ</sequence>
<keyword evidence="4 8" id="KW-0812">Transmembrane</keyword>